<evidence type="ECO:0000313" key="3">
    <source>
        <dbReference type="Proteomes" id="UP000324222"/>
    </source>
</evidence>
<evidence type="ECO:0000256" key="1">
    <source>
        <dbReference type="SAM" id="MobiDB-lite"/>
    </source>
</evidence>
<organism evidence="2 3">
    <name type="scientific">Portunus trituberculatus</name>
    <name type="common">Swimming crab</name>
    <name type="synonym">Neptunus trituberculatus</name>
    <dbReference type="NCBI Taxonomy" id="210409"/>
    <lineage>
        <taxon>Eukaryota</taxon>
        <taxon>Metazoa</taxon>
        <taxon>Ecdysozoa</taxon>
        <taxon>Arthropoda</taxon>
        <taxon>Crustacea</taxon>
        <taxon>Multicrustacea</taxon>
        <taxon>Malacostraca</taxon>
        <taxon>Eumalacostraca</taxon>
        <taxon>Eucarida</taxon>
        <taxon>Decapoda</taxon>
        <taxon>Pleocyemata</taxon>
        <taxon>Brachyura</taxon>
        <taxon>Eubrachyura</taxon>
        <taxon>Portunoidea</taxon>
        <taxon>Portunidae</taxon>
        <taxon>Portuninae</taxon>
        <taxon>Portunus</taxon>
    </lineage>
</organism>
<gene>
    <name evidence="2" type="ORF">E2C01_065109</name>
</gene>
<dbReference type="Proteomes" id="UP000324222">
    <property type="component" value="Unassembled WGS sequence"/>
</dbReference>
<accession>A0A5B7HQ72</accession>
<dbReference type="EMBL" id="VSRR010031832">
    <property type="protein sequence ID" value="MPC70848.1"/>
    <property type="molecule type" value="Genomic_DNA"/>
</dbReference>
<name>A0A5B7HQ72_PORTR</name>
<evidence type="ECO:0000313" key="2">
    <source>
        <dbReference type="EMBL" id="MPC70848.1"/>
    </source>
</evidence>
<feature type="compositionally biased region" description="Polar residues" evidence="1">
    <location>
        <begin position="29"/>
        <end position="46"/>
    </location>
</feature>
<dbReference type="AlphaFoldDB" id="A0A5B7HQ72"/>
<keyword evidence="3" id="KW-1185">Reference proteome</keyword>
<proteinExistence type="predicted"/>
<comment type="caution">
    <text evidence="2">The sequence shown here is derived from an EMBL/GenBank/DDBJ whole genome shotgun (WGS) entry which is preliminary data.</text>
</comment>
<reference evidence="2 3" key="1">
    <citation type="submission" date="2019-05" db="EMBL/GenBank/DDBJ databases">
        <title>Another draft genome of Portunus trituberculatus and its Hox gene families provides insights of decapod evolution.</title>
        <authorList>
            <person name="Jeong J.-H."/>
            <person name="Song I."/>
            <person name="Kim S."/>
            <person name="Choi T."/>
            <person name="Kim D."/>
            <person name="Ryu S."/>
            <person name="Kim W."/>
        </authorList>
    </citation>
    <scope>NUCLEOTIDE SEQUENCE [LARGE SCALE GENOMIC DNA]</scope>
    <source>
        <tissue evidence="2">Muscle</tissue>
    </source>
</reference>
<protein>
    <submittedName>
        <fullName evidence="2">Uncharacterized protein</fullName>
    </submittedName>
</protein>
<feature type="region of interest" description="Disordered" evidence="1">
    <location>
        <begin position="15"/>
        <end position="50"/>
    </location>
</feature>
<sequence>MKANRSSMKVLKACMGDSGAHQPPINPVNHPNTYPVNPPVHQSASPPTHLVHEGLPGQVGHTLQLVVDEELRQHEQEAKRVHSIHQ</sequence>